<gene>
    <name evidence="3" type="ORF">CTEN210_04351</name>
</gene>
<evidence type="ECO:0000313" key="4">
    <source>
        <dbReference type="Proteomes" id="UP001054902"/>
    </source>
</evidence>
<evidence type="ECO:0008006" key="5">
    <source>
        <dbReference type="Google" id="ProtNLM"/>
    </source>
</evidence>
<feature type="region of interest" description="Disordered" evidence="1">
    <location>
        <begin position="253"/>
        <end position="284"/>
    </location>
</feature>
<feature type="chain" id="PRO_5042070910" description="ShKT domain-containing protein" evidence="2">
    <location>
        <begin position="19"/>
        <end position="322"/>
    </location>
</feature>
<dbReference type="AlphaFoldDB" id="A0AAD3CMN6"/>
<accession>A0AAD3CMN6</accession>
<protein>
    <recommendedName>
        <fullName evidence="5">ShKT domain-containing protein</fullName>
    </recommendedName>
</protein>
<comment type="caution">
    <text evidence="3">The sequence shown here is derived from an EMBL/GenBank/DDBJ whole genome shotgun (WGS) entry which is preliminary data.</text>
</comment>
<dbReference type="EMBL" id="BLLK01000025">
    <property type="protein sequence ID" value="GFH47875.1"/>
    <property type="molecule type" value="Genomic_DNA"/>
</dbReference>
<evidence type="ECO:0000256" key="1">
    <source>
        <dbReference type="SAM" id="MobiDB-lite"/>
    </source>
</evidence>
<reference evidence="3 4" key="1">
    <citation type="journal article" date="2021" name="Sci. Rep.">
        <title>The genome of the diatom Chaetoceros tenuissimus carries an ancient integrated fragment of an extant virus.</title>
        <authorList>
            <person name="Hongo Y."/>
            <person name="Kimura K."/>
            <person name="Takaki Y."/>
            <person name="Yoshida Y."/>
            <person name="Baba S."/>
            <person name="Kobayashi G."/>
            <person name="Nagasaki K."/>
            <person name="Hano T."/>
            <person name="Tomaru Y."/>
        </authorList>
    </citation>
    <scope>NUCLEOTIDE SEQUENCE [LARGE SCALE GENOMIC DNA]</scope>
    <source>
        <strain evidence="3 4">NIES-3715</strain>
    </source>
</reference>
<keyword evidence="2" id="KW-0732">Signal</keyword>
<evidence type="ECO:0000256" key="2">
    <source>
        <dbReference type="SAM" id="SignalP"/>
    </source>
</evidence>
<feature type="compositionally biased region" description="Low complexity" evidence="1">
    <location>
        <begin position="260"/>
        <end position="284"/>
    </location>
</feature>
<proteinExistence type="predicted"/>
<name>A0AAD3CMN6_9STRA</name>
<feature type="non-terminal residue" evidence="3">
    <location>
        <position position="1"/>
    </location>
</feature>
<feature type="signal peptide" evidence="2">
    <location>
        <begin position="1"/>
        <end position="18"/>
    </location>
</feature>
<dbReference type="Proteomes" id="UP001054902">
    <property type="component" value="Unassembled WGS sequence"/>
</dbReference>
<evidence type="ECO:0000313" key="3">
    <source>
        <dbReference type="EMBL" id="GFH47875.1"/>
    </source>
</evidence>
<organism evidence="3 4">
    <name type="scientific">Chaetoceros tenuissimus</name>
    <dbReference type="NCBI Taxonomy" id="426638"/>
    <lineage>
        <taxon>Eukaryota</taxon>
        <taxon>Sar</taxon>
        <taxon>Stramenopiles</taxon>
        <taxon>Ochrophyta</taxon>
        <taxon>Bacillariophyta</taxon>
        <taxon>Coscinodiscophyceae</taxon>
        <taxon>Chaetocerotophycidae</taxon>
        <taxon>Chaetocerotales</taxon>
        <taxon>Chaetocerotaceae</taxon>
        <taxon>Chaetoceros</taxon>
    </lineage>
</organism>
<sequence length="322" mass="34895">MLYPTVALGLILVHVAVAKEAIIDTNGNVIQAIDSSEARRLEHRGPRENCADDPDYISPIAFGTSCDFFGRARCECSAFSALFTRQEMIELYEHCPISCEVPCDYEVPDFPTASPTSTPTIRSTGDCEDDPSYMWEGKLSCANIAGIGLGCDMTIFSETIDELKQMCPATCDPQCSTDGVDEPTPSPTVCVDDPNHESIVNPEYGCEMYVYTQCPRWGPIFEILGGGENMVEDVMKSCPLSCGLCGTITNRPSISPPTKSPTSSPTSSPTVSPTKSPSTKPSSTLMCYDNDDYISPVDETGTRGCDFYTELADNGECDCSVW</sequence>
<keyword evidence="4" id="KW-1185">Reference proteome</keyword>